<comment type="subcellular location">
    <subcellularLocation>
        <location evidence="1">Periplasm</location>
    </subcellularLocation>
</comment>
<comment type="similarity">
    <text evidence="2">Belongs to the bacterial solute-binding protein SsuA/TauA family.</text>
</comment>
<dbReference type="PANTHER" id="PTHR30024">
    <property type="entry name" value="ALIPHATIC SULFONATES-BINDING PROTEIN-RELATED"/>
    <property type="match status" value="1"/>
</dbReference>
<evidence type="ECO:0000256" key="2">
    <source>
        <dbReference type="ARBA" id="ARBA00010742"/>
    </source>
</evidence>
<gene>
    <name evidence="4" type="ORF">SAMN04489711_101257</name>
</gene>
<proteinExistence type="inferred from homology"/>
<evidence type="ECO:0000313" key="4">
    <source>
        <dbReference type="EMBL" id="SFE33539.1"/>
    </source>
</evidence>
<dbReference type="Proteomes" id="UP000199119">
    <property type="component" value="Unassembled WGS sequence"/>
</dbReference>
<sequence>MAGRAQPLSGGGERIRVAVGGCKTLYYLPLVIADALGFFRAEGLDVKLQDYAGGSLALQALQAGEADVCCGAYSHVLQAAIETSGTSSQQASPRALASAAPAAPLRSLVVLGRAPQLALGASTRTWPWRSVTRFNGMRVGVSAPGSATQFLASLWLGLAGAPLNEVRFVGVGSGMGAVTALRQGAVHALCHADPFMTLLEQRGEVRLLCDTRTLKGSSDLFTGPMPSACLYGPTAFTTQRPAQAQALVHALVHALKWLQTASPTDLVRALPPGYMMGDRGAYLAAFQRSRETLSPDGLMPDDGPATALRALARLRPEFDASRVDLARTFTDAYARKAKLKYAL</sequence>
<dbReference type="EMBL" id="FONX01000001">
    <property type="protein sequence ID" value="SFE33539.1"/>
    <property type="molecule type" value="Genomic_DNA"/>
</dbReference>
<dbReference type="SUPFAM" id="SSF53850">
    <property type="entry name" value="Periplasmic binding protein-like II"/>
    <property type="match status" value="1"/>
</dbReference>
<dbReference type="GO" id="GO:0042597">
    <property type="term" value="C:periplasmic space"/>
    <property type="evidence" value="ECO:0007669"/>
    <property type="project" value="UniProtKB-SubCell"/>
</dbReference>
<evidence type="ECO:0000256" key="1">
    <source>
        <dbReference type="ARBA" id="ARBA00004418"/>
    </source>
</evidence>
<dbReference type="AlphaFoldDB" id="A0A1I1ZPC2"/>
<dbReference type="GO" id="GO:0042918">
    <property type="term" value="P:alkanesulfonate transmembrane transport"/>
    <property type="evidence" value="ECO:0007669"/>
    <property type="project" value="TreeGrafter"/>
</dbReference>
<protein>
    <submittedName>
        <fullName evidence="4">NitT/TauT family transport system substrate-binding protein</fullName>
    </submittedName>
</protein>
<dbReference type="PANTHER" id="PTHR30024:SF47">
    <property type="entry name" value="TAURINE-BINDING PERIPLASMIC PROTEIN"/>
    <property type="match status" value="1"/>
</dbReference>
<reference evidence="5" key="1">
    <citation type="submission" date="2016-10" db="EMBL/GenBank/DDBJ databases">
        <authorList>
            <person name="Varghese N."/>
            <person name="Submissions S."/>
        </authorList>
    </citation>
    <scope>NUCLEOTIDE SEQUENCE [LARGE SCALE GENOMIC DNA]</scope>
    <source>
        <strain evidence="5">DSM 27981</strain>
    </source>
</reference>
<organism evidence="4 5">
    <name type="scientific">Paracidovorax wautersii</name>
    <dbReference type="NCBI Taxonomy" id="1177982"/>
    <lineage>
        <taxon>Bacteria</taxon>
        <taxon>Pseudomonadati</taxon>
        <taxon>Pseudomonadota</taxon>
        <taxon>Betaproteobacteria</taxon>
        <taxon>Burkholderiales</taxon>
        <taxon>Comamonadaceae</taxon>
        <taxon>Paracidovorax</taxon>
    </lineage>
</organism>
<evidence type="ECO:0000256" key="3">
    <source>
        <dbReference type="ARBA" id="ARBA00022729"/>
    </source>
</evidence>
<evidence type="ECO:0000313" key="5">
    <source>
        <dbReference type="Proteomes" id="UP000199119"/>
    </source>
</evidence>
<keyword evidence="5" id="KW-1185">Reference proteome</keyword>
<dbReference type="Gene3D" id="3.40.190.10">
    <property type="entry name" value="Periplasmic binding protein-like II"/>
    <property type="match status" value="2"/>
</dbReference>
<accession>A0A1I1ZPC2</accession>
<name>A0A1I1ZPC2_9BURK</name>
<dbReference type="STRING" id="1177982.SAMN04489711_101257"/>
<dbReference type="Pfam" id="PF13379">
    <property type="entry name" value="NMT1_2"/>
    <property type="match status" value="1"/>
</dbReference>
<keyword evidence="3" id="KW-0732">Signal</keyword>